<keyword evidence="3" id="KW-1185">Reference proteome</keyword>
<gene>
    <name evidence="2" type="ORF">PENTCL1PPCAC_2272</name>
</gene>
<dbReference type="SMART" id="SM00033">
    <property type="entry name" value="CH"/>
    <property type="match status" value="1"/>
</dbReference>
<dbReference type="PROSITE" id="PS50021">
    <property type="entry name" value="CH"/>
    <property type="match status" value="1"/>
</dbReference>
<evidence type="ECO:0000313" key="3">
    <source>
        <dbReference type="Proteomes" id="UP001432027"/>
    </source>
</evidence>
<dbReference type="GO" id="GO:0015629">
    <property type="term" value="C:actin cytoskeleton"/>
    <property type="evidence" value="ECO:0007669"/>
    <property type="project" value="TreeGrafter"/>
</dbReference>
<sequence>QMAAGWFKFTGSSPYPALTANSDHSKFTYGNKQNRQYRMGWSIFYFTLLHVVSKKVFQIQGKRDEGKEGIVLDWISRSIPITFDHRENAIERLSHGIILCEFIQSINSHALARKISHKSSRFAATENLENFQDGLIALGLDRTQLFPISDLIEKKDITSLVNTLSILKHMV</sequence>
<proteinExistence type="predicted"/>
<accession>A0AAV5SA37</accession>
<dbReference type="GO" id="GO:0007015">
    <property type="term" value="P:actin filament organization"/>
    <property type="evidence" value="ECO:0007669"/>
    <property type="project" value="TreeGrafter"/>
</dbReference>
<dbReference type="PANTHER" id="PTHR47385:SF24">
    <property type="entry name" value="MUSCLE-SPECIFIC PROTEIN 20"/>
    <property type="match status" value="1"/>
</dbReference>
<evidence type="ECO:0000313" key="2">
    <source>
        <dbReference type="EMBL" id="GMS80097.1"/>
    </source>
</evidence>
<feature type="non-terminal residue" evidence="2">
    <location>
        <position position="171"/>
    </location>
</feature>
<name>A0AAV5SA37_9BILA</name>
<reference evidence="2" key="1">
    <citation type="submission" date="2023-10" db="EMBL/GenBank/DDBJ databases">
        <title>Genome assembly of Pristionchus species.</title>
        <authorList>
            <person name="Yoshida K."/>
            <person name="Sommer R.J."/>
        </authorList>
    </citation>
    <scope>NUCLEOTIDE SEQUENCE</scope>
    <source>
        <strain evidence="2">RS0144</strain>
    </source>
</reference>
<dbReference type="EMBL" id="BTSX01000001">
    <property type="protein sequence ID" value="GMS80097.1"/>
    <property type="molecule type" value="Genomic_DNA"/>
</dbReference>
<dbReference type="PANTHER" id="PTHR47385">
    <property type="entry name" value="CALPONIN"/>
    <property type="match status" value="1"/>
</dbReference>
<comment type="caution">
    <text evidence="2">The sequence shown here is derived from an EMBL/GenBank/DDBJ whole genome shotgun (WGS) entry which is preliminary data.</text>
</comment>
<dbReference type="InterPro" id="IPR050606">
    <property type="entry name" value="Calponin-like"/>
</dbReference>
<organism evidence="2 3">
    <name type="scientific">Pristionchus entomophagus</name>
    <dbReference type="NCBI Taxonomy" id="358040"/>
    <lineage>
        <taxon>Eukaryota</taxon>
        <taxon>Metazoa</taxon>
        <taxon>Ecdysozoa</taxon>
        <taxon>Nematoda</taxon>
        <taxon>Chromadorea</taxon>
        <taxon>Rhabditida</taxon>
        <taxon>Rhabditina</taxon>
        <taxon>Diplogasteromorpha</taxon>
        <taxon>Diplogasteroidea</taxon>
        <taxon>Neodiplogasteridae</taxon>
        <taxon>Pristionchus</taxon>
    </lineage>
</organism>
<protein>
    <recommendedName>
        <fullName evidence="1">Calponin-homology (CH) domain-containing protein</fullName>
    </recommendedName>
</protein>
<dbReference type="Proteomes" id="UP001432027">
    <property type="component" value="Unassembled WGS sequence"/>
</dbReference>
<feature type="non-terminal residue" evidence="2">
    <location>
        <position position="1"/>
    </location>
</feature>
<dbReference type="GO" id="GO:0051015">
    <property type="term" value="F:actin filament binding"/>
    <property type="evidence" value="ECO:0007669"/>
    <property type="project" value="TreeGrafter"/>
</dbReference>
<dbReference type="Pfam" id="PF00307">
    <property type="entry name" value="CH"/>
    <property type="match status" value="1"/>
</dbReference>
<dbReference type="InterPro" id="IPR003096">
    <property type="entry name" value="SM22_calponin"/>
</dbReference>
<dbReference type="SUPFAM" id="SSF47576">
    <property type="entry name" value="Calponin-homology domain, CH-domain"/>
    <property type="match status" value="1"/>
</dbReference>
<dbReference type="Gene3D" id="1.10.418.10">
    <property type="entry name" value="Calponin-like domain"/>
    <property type="match status" value="1"/>
</dbReference>
<feature type="domain" description="Calponin-homology (CH)" evidence="1">
    <location>
        <begin position="65"/>
        <end position="171"/>
    </location>
</feature>
<dbReference type="AlphaFoldDB" id="A0AAV5SA37"/>
<dbReference type="PRINTS" id="PR00888">
    <property type="entry name" value="SM22CALPONIN"/>
</dbReference>
<dbReference type="InterPro" id="IPR001715">
    <property type="entry name" value="CH_dom"/>
</dbReference>
<evidence type="ECO:0000259" key="1">
    <source>
        <dbReference type="PROSITE" id="PS50021"/>
    </source>
</evidence>
<dbReference type="InterPro" id="IPR036872">
    <property type="entry name" value="CH_dom_sf"/>
</dbReference>